<dbReference type="GeneID" id="7843524"/>
<dbReference type="Pfam" id="PF17681">
    <property type="entry name" value="GCP_N_terminal"/>
    <property type="match status" value="1"/>
</dbReference>
<dbReference type="Pfam" id="PF04130">
    <property type="entry name" value="GCP_C_terminal"/>
    <property type="match status" value="1"/>
</dbReference>
<evidence type="ECO:0000313" key="10">
    <source>
        <dbReference type="Proteomes" id="UP000009168"/>
    </source>
</evidence>
<evidence type="ECO:0000259" key="7">
    <source>
        <dbReference type="Pfam" id="PF04130"/>
    </source>
</evidence>
<evidence type="ECO:0000313" key="9">
    <source>
        <dbReference type="EMBL" id="EAR90412.1"/>
    </source>
</evidence>
<dbReference type="RefSeq" id="XP_001010657.1">
    <property type="nucleotide sequence ID" value="XM_001010657.1"/>
</dbReference>
<dbReference type="eggNOG" id="KOG2000">
    <property type="taxonomic scope" value="Eukaryota"/>
</dbReference>
<dbReference type="InterPro" id="IPR040457">
    <property type="entry name" value="GCP_C"/>
</dbReference>
<reference evidence="10" key="1">
    <citation type="journal article" date="2006" name="PLoS Biol.">
        <title>Macronuclear genome sequence of the ciliate Tetrahymena thermophila, a model eukaryote.</title>
        <authorList>
            <person name="Eisen J.A."/>
            <person name="Coyne R.S."/>
            <person name="Wu M."/>
            <person name="Wu D."/>
            <person name="Thiagarajan M."/>
            <person name="Wortman J.R."/>
            <person name="Badger J.H."/>
            <person name="Ren Q."/>
            <person name="Amedeo P."/>
            <person name="Jones K.M."/>
            <person name="Tallon L.J."/>
            <person name="Delcher A.L."/>
            <person name="Salzberg S.L."/>
            <person name="Silva J.C."/>
            <person name="Haas B.J."/>
            <person name="Majoros W.H."/>
            <person name="Farzad M."/>
            <person name="Carlton J.M."/>
            <person name="Smith R.K. Jr."/>
            <person name="Garg J."/>
            <person name="Pearlman R.E."/>
            <person name="Karrer K.M."/>
            <person name="Sun L."/>
            <person name="Manning G."/>
            <person name="Elde N.C."/>
            <person name="Turkewitz A.P."/>
            <person name="Asai D.J."/>
            <person name="Wilkes D.E."/>
            <person name="Wang Y."/>
            <person name="Cai H."/>
            <person name="Collins K."/>
            <person name="Stewart B.A."/>
            <person name="Lee S.R."/>
            <person name="Wilamowska K."/>
            <person name="Weinberg Z."/>
            <person name="Ruzzo W.L."/>
            <person name="Wloga D."/>
            <person name="Gaertig J."/>
            <person name="Frankel J."/>
            <person name="Tsao C.-C."/>
            <person name="Gorovsky M.A."/>
            <person name="Keeling P.J."/>
            <person name="Waller R.F."/>
            <person name="Patron N.J."/>
            <person name="Cherry J.M."/>
            <person name="Stover N.A."/>
            <person name="Krieger C.J."/>
            <person name="del Toro C."/>
            <person name="Ryder H.F."/>
            <person name="Williamson S.C."/>
            <person name="Barbeau R.A."/>
            <person name="Hamilton E.P."/>
            <person name="Orias E."/>
        </authorList>
    </citation>
    <scope>NUCLEOTIDE SEQUENCE [LARGE SCALE GENOMIC DNA]</scope>
    <source>
        <strain evidence="10">SB210</strain>
    </source>
</reference>
<dbReference type="AlphaFoldDB" id="Q22ZA9"/>
<proteinExistence type="inferred from homology"/>
<comment type="similarity">
    <text evidence="2">Belongs to the TUBGCP family.</text>
</comment>
<evidence type="ECO:0000256" key="4">
    <source>
        <dbReference type="ARBA" id="ARBA00022701"/>
    </source>
</evidence>
<gene>
    <name evidence="9" type="ORF">TTHERM_00112620</name>
</gene>
<dbReference type="GO" id="GO:0007020">
    <property type="term" value="P:microtubule nucleation"/>
    <property type="evidence" value="ECO:0007669"/>
    <property type="project" value="InterPro"/>
</dbReference>
<keyword evidence="10" id="KW-1185">Reference proteome</keyword>
<evidence type="ECO:0000256" key="1">
    <source>
        <dbReference type="ARBA" id="ARBA00004245"/>
    </source>
</evidence>
<dbReference type="GO" id="GO:0005874">
    <property type="term" value="C:microtubule"/>
    <property type="evidence" value="ECO:0007669"/>
    <property type="project" value="UniProtKB-KW"/>
</dbReference>
<dbReference type="GO" id="GO:0000930">
    <property type="term" value="C:gamma-tubulin complex"/>
    <property type="evidence" value="ECO:0007669"/>
    <property type="project" value="TreeGrafter"/>
</dbReference>
<dbReference type="InParanoid" id="Q22ZA9"/>
<feature type="compositionally biased region" description="Acidic residues" evidence="6">
    <location>
        <begin position="1166"/>
        <end position="1184"/>
    </location>
</feature>
<dbReference type="EMBL" id="GG662798">
    <property type="protein sequence ID" value="EAR90412.1"/>
    <property type="molecule type" value="Genomic_DNA"/>
</dbReference>
<dbReference type="PANTHER" id="PTHR19302">
    <property type="entry name" value="GAMMA TUBULIN COMPLEX PROTEIN"/>
    <property type="match status" value="1"/>
</dbReference>
<feature type="compositionally biased region" description="Polar residues" evidence="6">
    <location>
        <begin position="1128"/>
        <end position="1137"/>
    </location>
</feature>
<evidence type="ECO:0000259" key="8">
    <source>
        <dbReference type="Pfam" id="PF17681"/>
    </source>
</evidence>
<dbReference type="PANTHER" id="PTHR19302:SF14">
    <property type="entry name" value="GAMMA-TUBULIN COMPLEX COMPONENT 3"/>
    <property type="match status" value="1"/>
</dbReference>
<keyword evidence="5" id="KW-0206">Cytoskeleton</keyword>
<keyword evidence="3" id="KW-0963">Cytoplasm</keyword>
<comment type="subcellular location">
    <subcellularLocation>
        <location evidence="1">Cytoplasm</location>
        <location evidence="1">Cytoskeleton</location>
    </subcellularLocation>
</comment>
<feature type="domain" description="Gamma tubulin complex component protein N-terminal" evidence="8">
    <location>
        <begin position="182"/>
        <end position="500"/>
    </location>
</feature>
<keyword evidence="4" id="KW-0493">Microtubule</keyword>
<organism evidence="9 10">
    <name type="scientific">Tetrahymena thermophila (strain SB210)</name>
    <dbReference type="NCBI Taxonomy" id="312017"/>
    <lineage>
        <taxon>Eukaryota</taxon>
        <taxon>Sar</taxon>
        <taxon>Alveolata</taxon>
        <taxon>Ciliophora</taxon>
        <taxon>Intramacronucleata</taxon>
        <taxon>Oligohymenophorea</taxon>
        <taxon>Hymenostomatida</taxon>
        <taxon>Tetrahymenina</taxon>
        <taxon>Tetrahymenidae</taxon>
        <taxon>Tetrahymena</taxon>
    </lineage>
</organism>
<dbReference type="HOGENOM" id="CLU_003736_2_0_1"/>
<dbReference type="InterPro" id="IPR042241">
    <property type="entry name" value="GCP_C_sf"/>
</dbReference>
<dbReference type="OMA" id="YIFHECL"/>
<feature type="region of interest" description="Disordered" evidence="6">
    <location>
        <begin position="774"/>
        <end position="794"/>
    </location>
</feature>
<dbReference type="STRING" id="312017.Q22ZA9"/>
<dbReference type="GO" id="GO:0031122">
    <property type="term" value="P:cytoplasmic microtubule organization"/>
    <property type="evidence" value="ECO:0007669"/>
    <property type="project" value="TreeGrafter"/>
</dbReference>
<sequence length="1210" mass="140557">MGDQQKALTKWVQILIESEMHGVNEVTIQKALSYFMKMLSGRFGARVTDEKVIKNQLIRQAKTNQQQLRVQELLNKLDKYPAAIQNKSAILHLLFALSNSAEIKQHFDNVEALFKNNNQGINTTMEIENNTTMNTLANNQSNTFNQTQKSFLGQSNIQFLQTIKKISNKGNPNIDLTEKDLIRDLLFTFQAIDGHYITLNKQEDKFMLKNNVSVSDPVREMVNKLASMGDLFRKIQIYLQGEPQGQIRQALHQAIRDELNEYYRLIAIFENELNASYNNQILSQNNQSLLLSQASYQNPQQNNENNQNSVNLQNGFNPNQFTLRKLQLWVIEPMERLKWLAIICDATKGMSGFQVISAVNAYETQGSPPIQQLISRILQSIVQPFIKYVNSWVYNGELSDPLGEFFVTENVGEADIWNKRYSMVIKQIPNIIDKHNAITIFNIGRSVNFLHKSCKSSDWKLNLAPCNLKIVDKKSFDVFKQWIYEAALLTNNRIVNILVDRYQLKQHLLNIKRYILMGQGDFIQSLMEVLSEQLSKNANEIHRHNLLSILDGVIKGNSNAFQESSQRLDIKLLEASPGDKGWDIFTLDYNVDSPIDTILSPSVMRNYLKIFNFLWRVRRVSHCLSQIWLDHMKSANLIGRERSHEPISKLMKKFNILRHQMTHFINNLTCYIMVDAIETTWKQFLDDFDKTKDFAEIIQTHINFVQSVLDKSLLTDKNINIYRLMNSLFNLIIKFRNTQMIILTEIQEEYERIRAIKNTNKQKAILSEFGHDFSRNKDFDQEDDEHGSGSDHQLESEDFQIPQNANQFNQIQKDFQKQFTELLILLKKEDKLRFLSFKLDFNEYYNSRQNESLANFGQDQLNKYSASGTLRMQNFNVKVNSNQGSSQNLGGEIPTYNNNTKLFNLGPHSNSLPPNRETSQFFKPDVNTAIPKPNNFGADLNTKDSFFSALSNNNNLKNSGFIKKDSSFLQNNSLFNQDQSSIANNSKNNLNKTNLTGFSNLDINSQKSLNNFFQGKSNASINLTQKQDFFKPSSGMPSNRSYKTVESNFTKMEEEQNADRQNAYQANLFSKNNPFSNNFTGMDSEAFKQRINNQQQISNEDYLRQNKLPQPQQNNFFQAQNKTQQQRINSRNNLSRQQEGDEEEDQKYQDSDQKNYNSSDMYNKDDQDEQYEQGEHEEYEDQYDDQYINDQYQQNDEEDDQEDHNQSNYE</sequence>
<dbReference type="OrthoDB" id="5860513at2759"/>
<dbReference type="GO" id="GO:0051321">
    <property type="term" value="P:meiotic cell cycle"/>
    <property type="evidence" value="ECO:0007669"/>
    <property type="project" value="TreeGrafter"/>
</dbReference>
<dbReference type="GO" id="GO:0000922">
    <property type="term" value="C:spindle pole"/>
    <property type="evidence" value="ECO:0007669"/>
    <property type="project" value="InterPro"/>
</dbReference>
<dbReference type="KEGG" id="tet:TTHERM_00112620"/>
<dbReference type="GO" id="GO:0000278">
    <property type="term" value="P:mitotic cell cycle"/>
    <property type="evidence" value="ECO:0007669"/>
    <property type="project" value="TreeGrafter"/>
</dbReference>
<name>Q22ZA9_TETTS</name>
<feature type="region of interest" description="Disordered" evidence="6">
    <location>
        <begin position="1119"/>
        <end position="1210"/>
    </location>
</feature>
<evidence type="ECO:0000256" key="5">
    <source>
        <dbReference type="ARBA" id="ARBA00023212"/>
    </source>
</evidence>
<evidence type="ECO:0000256" key="3">
    <source>
        <dbReference type="ARBA" id="ARBA00022490"/>
    </source>
</evidence>
<feature type="compositionally biased region" description="Low complexity" evidence="6">
    <location>
        <begin position="1185"/>
        <end position="1194"/>
    </location>
</feature>
<dbReference type="Gene3D" id="1.20.120.1900">
    <property type="entry name" value="Gamma-tubulin complex, C-terminal domain"/>
    <property type="match status" value="1"/>
</dbReference>
<feature type="domain" description="Gamma tubulin complex component C-terminal" evidence="7">
    <location>
        <begin position="504"/>
        <end position="845"/>
    </location>
</feature>
<evidence type="ECO:0000256" key="6">
    <source>
        <dbReference type="SAM" id="MobiDB-lite"/>
    </source>
</evidence>
<dbReference type="InterPro" id="IPR041470">
    <property type="entry name" value="GCP_N"/>
</dbReference>
<dbReference type="GO" id="GO:0051225">
    <property type="term" value="P:spindle assembly"/>
    <property type="evidence" value="ECO:0007669"/>
    <property type="project" value="TreeGrafter"/>
</dbReference>
<dbReference type="InterPro" id="IPR007259">
    <property type="entry name" value="GCP"/>
</dbReference>
<evidence type="ECO:0000256" key="2">
    <source>
        <dbReference type="ARBA" id="ARBA00010337"/>
    </source>
</evidence>
<accession>Q22ZA9</accession>
<dbReference type="Proteomes" id="UP000009168">
    <property type="component" value="Unassembled WGS sequence"/>
</dbReference>
<protein>
    <submittedName>
        <fullName evidence="9">Spc97/Spc98 family protein</fullName>
    </submittedName>
</protein>
<dbReference type="GO" id="GO:0043015">
    <property type="term" value="F:gamma-tubulin binding"/>
    <property type="evidence" value="ECO:0007669"/>
    <property type="project" value="InterPro"/>
</dbReference>
<dbReference type="GO" id="GO:0051011">
    <property type="term" value="F:microtubule minus-end binding"/>
    <property type="evidence" value="ECO:0007669"/>
    <property type="project" value="TreeGrafter"/>
</dbReference>